<dbReference type="EMBL" id="JAALHA020000044">
    <property type="protein sequence ID" value="MDR9900936.1"/>
    <property type="molecule type" value="Genomic_DNA"/>
</dbReference>
<keyword evidence="2" id="KW-1185">Reference proteome</keyword>
<dbReference type="AlphaFoldDB" id="A0AAP5MA96"/>
<name>A0AAP5MA96_9CYAN</name>
<evidence type="ECO:0000313" key="1">
    <source>
        <dbReference type="EMBL" id="MDR9900936.1"/>
    </source>
</evidence>
<evidence type="ECO:0000313" key="2">
    <source>
        <dbReference type="Proteomes" id="UP000667802"/>
    </source>
</evidence>
<dbReference type="RefSeq" id="WP_208338528.1">
    <property type="nucleotide sequence ID" value="NZ_CAWQFN010000089.1"/>
</dbReference>
<accession>A0AAP5MA96</accession>
<gene>
    <name evidence="1" type="ORF">G7B40_041470</name>
</gene>
<comment type="caution">
    <text evidence="1">The sequence shown here is derived from an EMBL/GenBank/DDBJ whole genome shotgun (WGS) entry which is preliminary data.</text>
</comment>
<dbReference type="Proteomes" id="UP000667802">
    <property type="component" value="Unassembled WGS sequence"/>
</dbReference>
<reference evidence="2" key="1">
    <citation type="journal article" date="2021" name="Science">
        <title>Hunting the eagle killer: A cyanobacterial neurotoxin causes vacuolar myelinopathy.</title>
        <authorList>
            <person name="Breinlinger S."/>
            <person name="Phillips T.J."/>
            <person name="Haram B.N."/>
            <person name="Mares J."/>
            <person name="Martinez Yerena J.A."/>
            <person name="Hrouzek P."/>
            <person name="Sobotka R."/>
            <person name="Henderson W.M."/>
            <person name="Schmieder P."/>
            <person name="Williams S.M."/>
            <person name="Lauderdale J.D."/>
            <person name="Wilde H.D."/>
            <person name="Gerrin W."/>
            <person name="Kust A."/>
            <person name="Washington J.W."/>
            <person name="Wagner C."/>
            <person name="Geier B."/>
            <person name="Liebeke M."/>
            <person name="Enke H."/>
            <person name="Niedermeyer T.H.J."/>
            <person name="Wilde S.B."/>
        </authorList>
    </citation>
    <scope>NUCLEOTIDE SEQUENCE [LARGE SCALE GENOMIC DNA]</scope>
    <source>
        <strain evidence="2">Thurmond2011</strain>
    </source>
</reference>
<proteinExistence type="predicted"/>
<sequence>MPRNTAQKISLLDTNTALTSTSIPDAKKELVLDASEIKRLKRIKLLSIQQYFYFALLASYKQANPSVDREWFCEEWGILEDDFDLLLAQLEKKGALTCKRERHVQLSLFDVQEQD</sequence>
<organism evidence="1 2">
    <name type="scientific">Aetokthonos hydrillicola Thurmond2011</name>
    <dbReference type="NCBI Taxonomy" id="2712845"/>
    <lineage>
        <taxon>Bacteria</taxon>
        <taxon>Bacillati</taxon>
        <taxon>Cyanobacteriota</taxon>
        <taxon>Cyanophyceae</taxon>
        <taxon>Nostocales</taxon>
        <taxon>Hapalosiphonaceae</taxon>
        <taxon>Aetokthonos</taxon>
    </lineage>
</organism>
<protein>
    <submittedName>
        <fullName evidence="1">Uncharacterized protein</fullName>
    </submittedName>
</protein>